<comment type="caution">
    <text evidence="3">The sequence shown here is derived from an EMBL/GenBank/DDBJ whole genome shotgun (WGS) entry which is preliminary data.</text>
</comment>
<dbReference type="InterPro" id="IPR023393">
    <property type="entry name" value="START-like_dom_sf"/>
</dbReference>
<accession>A0A5D4SWH8</accession>
<dbReference type="AlphaFoldDB" id="A0A5D4SWH8"/>
<name>A0A5D4SWH8_9BACI</name>
<evidence type="ECO:0000313" key="3">
    <source>
        <dbReference type="EMBL" id="TYS67763.1"/>
    </source>
</evidence>
<sequence>MITMNSPHDFTLQLNHTYPVKKERVFHAWTKPEELKNWWGPDGFTTTIDEMNVEVDGAYKFSMHSPDGNTHVLTGQYLEVVPHDKLVFTWKWENGDEEFPATKVTIDFVEKENSTEVVVTHTHLPSEEAAQNHNFGWTSSLEESLRKYVG</sequence>
<dbReference type="SUPFAM" id="SSF55961">
    <property type="entry name" value="Bet v1-like"/>
    <property type="match status" value="1"/>
</dbReference>
<proteinExistence type="inferred from homology"/>
<dbReference type="Pfam" id="PF08327">
    <property type="entry name" value="AHSA1"/>
    <property type="match status" value="1"/>
</dbReference>
<feature type="domain" description="Activator of Hsp90 ATPase homologue 1/2-like C-terminal" evidence="2">
    <location>
        <begin position="21"/>
        <end position="149"/>
    </location>
</feature>
<reference evidence="3 4" key="1">
    <citation type="submission" date="2019-08" db="EMBL/GenBank/DDBJ databases">
        <title>Bacillus genomes from the desert of Cuatro Cienegas, Coahuila.</title>
        <authorList>
            <person name="Olmedo-Alvarez G."/>
        </authorList>
    </citation>
    <scope>NUCLEOTIDE SEQUENCE [LARGE SCALE GENOMIC DNA]</scope>
    <source>
        <strain evidence="3 4">CH28_1T</strain>
    </source>
</reference>
<dbReference type="OrthoDB" id="190358at2"/>
<evidence type="ECO:0000256" key="1">
    <source>
        <dbReference type="ARBA" id="ARBA00006817"/>
    </source>
</evidence>
<organism evidence="3 4">
    <name type="scientific">Sutcliffiella horikoshii</name>
    <dbReference type="NCBI Taxonomy" id="79883"/>
    <lineage>
        <taxon>Bacteria</taxon>
        <taxon>Bacillati</taxon>
        <taxon>Bacillota</taxon>
        <taxon>Bacilli</taxon>
        <taxon>Bacillales</taxon>
        <taxon>Bacillaceae</taxon>
        <taxon>Sutcliffiella</taxon>
    </lineage>
</organism>
<dbReference type="Gene3D" id="3.30.530.20">
    <property type="match status" value="1"/>
</dbReference>
<dbReference type="InterPro" id="IPR013538">
    <property type="entry name" value="ASHA1/2-like_C"/>
</dbReference>
<dbReference type="Proteomes" id="UP000322524">
    <property type="component" value="Unassembled WGS sequence"/>
</dbReference>
<dbReference type="EMBL" id="VTEV01000005">
    <property type="protein sequence ID" value="TYS67763.1"/>
    <property type="molecule type" value="Genomic_DNA"/>
</dbReference>
<evidence type="ECO:0000259" key="2">
    <source>
        <dbReference type="Pfam" id="PF08327"/>
    </source>
</evidence>
<evidence type="ECO:0000313" key="4">
    <source>
        <dbReference type="Proteomes" id="UP000322524"/>
    </source>
</evidence>
<gene>
    <name evidence="3" type="ORF">FZC76_14470</name>
</gene>
<comment type="similarity">
    <text evidence="1">Belongs to the AHA1 family.</text>
</comment>
<dbReference type="RefSeq" id="WP_148988872.1">
    <property type="nucleotide sequence ID" value="NZ_VTEV01000005.1"/>
</dbReference>
<dbReference type="CDD" id="cd07814">
    <property type="entry name" value="SRPBCC_CalC_Aha1-like"/>
    <property type="match status" value="1"/>
</dbReference>
<protein>
    <submittedName>
        <fullName evidence="3">SRPBCC domain-containing protein</fullName>
    </submittedName>
</protein>